<gene>
    <name evidence="3" type="ORF">PRCDC_0504600</name>
</gene>
<dbReference type="PhylomeDB" id="A0A060RTX8"/>
<evidence type="ECO:0000256" key="2">
    <source>
        <dbReference type="SAM" id="MobiDB-lite"/>
    </source>
</evidence>
<feature type="region of interest" description="Disordered" evidence="2">
    <location>
        <begin position="738"/>
        <end position="770"/>
    </location>
</feature>
<feature type="compositionally biased region" description="Polar residues" evidence="2">
    <location>
        <begin position="707"/>
        <end position="716"/>
    </location>
</feature>
<protein>
    <submittedName>
        <fullName evidence="3">Uncharacterized protein</fullName>
    </submittedName>
</protein>
<sequence length="770" mass="93584">MKFLILLILIYYIYFSHVIKIRKNDIPIIKRRTLANSVFFKKWNKTKIRQPFFSYNIYLNKQGFLLNPYVQEKIKNQKRTVLRRLKKEDNLNKLYFQNEKNTYNNKSLFNRRNKFIINKNEKCFFFFFKEEKKKSDFMKLLAKLPVITINKKLYPKEYSTDYENILRKFDVTYINYKTRLRSKKEIDIRSIDDLYGQIYDRNILKKQFYFFLYHDDINTCYRILNENRNVLTREESFKILNSLPYIFVNHLKYIYPTAENVDHVLSKLLKTYIFQYANDKNIDYLNFKYKYNELDEYCKKMEQEFLMEKEKRDNERKVIQLSLDEKLNVDVQKSDTLQNNVKKSDTVQNDVKKSDTLQNDVKKSDTLQNDVQKIDTIQNGVEKNYNDNNSVDDHNNTCINIYDDEENTDYEKKYKHMSYDYEIIEFTKKYKDLVEKFRKYPENIKLEKVQLLYTKILSMKGNKIYEALRKHESIKKNKERKLYRNARLKVDPNKLTPYVNEPIKYDKKKKIEINKLFEKYVEEKDLKNAALILRKYTNLIDTVEVKSRETMTNFLKLHSYIYTCNKYNEKELAHLRMIYYSTVQKPTIIRKICEVGMREQGENVKHGEVYEKELNRYLKERDELRDERLRKKNINIDEIRDFSSAYPMEWLPVIYRDVFEQIEKEKEEEKNKKPYDKILDKTAFLKKKKEYIKNVFSPSTDMKKTTSPESLSNDSTENIKKTNKYDFMNETNELKVGRNVINYKKRSKISKKKRKDKTPKDANKKNEDAS</sequence>
<keyword evidence="1" id="KW-0175">Coiled coil</keyword>
<feature type="compositionally biased region" description="Basic and acidic residues" evidence="2">
    <location>
        <begin position="758"/>
        <end position="770"/>
    </location>
</feature>
<evidence type="ECO:0000313" key="4">
    <source>
        <dbReference type="Proteomes" id="UP000027581"/>
    </source>
</evidence>
<feature type="region of interest" description="Disordered" evidence="2">
    <location>
        <begin position="699"/>
        <end position="723"/>
    </location>
</feature>
<organism evidence="3 4">
    <name type="scientific">Plasmodium reichenowi</name>
    <dbReference type="NCBI Taxonomy" id="5854"/>
    <lineage>
        <taxon>Eukaryota</taxon>
        <taxon>Sar</taxon>
        <taxon>Alveolata</taxon>
        <taxon>Apicomplexa</taxon>
        <taxon>Aconoidasida</taxon>
        <taxon>Haemosporida</taxon>
        <taxon>Plasmodiidae</taxon>
        <taxon>Plasmodium</taxon>
        <taxon>Plasmodium (Laverania)</taxon>
    </lineage>
</organism>
<dbReference type="Proteomes" id="UP000027581">
    <property type="component" value="Unassembled WGS sequence"/>
</dbReference>
<dbReference type="AlphaFoldDB" id="A0A060RTX8"/>
<name>A0A060RTX8_PLARE</name>
<feature type="compositionally biased region" description="Basic residues" evidence="2">
    <location>
        <begin position="743"/>
        <end position="757"/>
    </location>
</feature>
<feature type="coiled-coil region" evidence="1">
    <location>
        <begin position="607"/>
        <end position="634"/>
    </location>
</feature>
<proteinExistence type="predicted"/>
<dbReference type="EMBL" id="HG810766">
    <property type="protein sequence ID" value="CDO62936.1"/>
    <property type="molecule type" value="Genomic_DNA"/>
</dbReference>
<dbReference type="VEuPathDB" id="PlasmoDB:PRG01_0504500"/>
<keyword evidence="4" id="KW-1185">Reference proteome</keyword>
<evidence type="ECO:0000313" key="3">
    <source>
        <dbReference type="EMBL" id="CDO62936.1"/>
    </source>
</evidence>
<reference evidence="3" key="1">
    <citation type="submission" date="2014-01" db="EMBL/GenBank/DDBJ databases">
        <authorList>
            <person name="Aslett M."/>
        </authorList>
    </citation>
    <scope>NUCLEOTIDE SEQUENCE</scope>
    <source>
        <strain evidence="3">CDC</strain>
    </source>
</reference>
<reference evidence="3" key="2">
    <citation type="submission" date="2014-05" db="EMBL/GenBank/DDBJ databases">
        <title>The genome sequences of chimpanzee malaria parasites reveal the path to human adaptation.</title>
        <authorList>
            <person name="Otto T.D."/>
            <person name="Rayner J.C."/>
            <person name="Boehme U."/>
            <person name="Pain A."/>
            <person name="Spottiswoode N."/>
            <person name="Sanders M."/>
            <person name="Quail M."/>
            <person name="Ollomo B."/>
            <person name="Renaud F."/>
            <person name="Thomas A.W."/>
            <person name="Prugnolle F."/>
            <person name="Conway D.J."/>
            <person name="Newbold C."/>
            <person name="Berriman M."/>
        </authorList>
    </citation>
    <scope>NUCLEOTIDE SEQUENCE [LARGE SCALE GENOMIC DNA]</scope>
    <source>
        <strain evidence="3">CDC</strain>
    </source>
</reference>
<evidence type="ECO:0000256" key="1">
    <source>
        <dbReference type="SAM" id="Coils"/>
    </source>
</evidence>
<dbReference type="VEuPathDB" id="PlasmoDB:PRCDC_0504600"/>
<accession>A0A060RTX8</accession>